<reference evidence="1" key="1">
    <citation type="submission" date="2020-05" db="EMBL/GenBank/DDBJ databases">
        <authorList>
            <person name="Chiriac C."/>
            <person name="Salcher M."/>
            <person name="Ghai R."/>
            <person name="Kavagutti S V."/>
        </authorList>
    </citation>
    <scope>NUCLEOTIDE SEQUENCE</scope>
</reference>
<evidence type="ECO:0000313" key="1">
    <source>
        <dbReference type="EMBL" id="CAB4836927.1"/>
    </source>
</evidence>
<gene>
    <name evidence="1" type="ORF">UFOPK3139_03373</name>
</gene>
<proteinExistence type="predicted"/>
<accession>A0A6J7AVX1</accession>
<protein>
    <submittedName>
        <fullName evidence="1">Unannotated protein</fullName>
    </submittedName>
</protein>
<organism evidence="1">
    <name type="scientific">freshwater metagenome</name>
    <dbReference type="NCBI Taxonomy" id="449393"/>
    <lineage>
        <taxon>unclassified sequences</taxon>
        <taxon>metagenomes</taxon>
        <taxon>ecological metagenomes</taxon>
    </lineage>
</organism>
<dbReference type="EMBL" id="CAFABA010000265">
    <property type="protein sequence ID" value="CAB4836927.1"/>
    <property type="molecule type" value="Genomic_DNA"/>
</dbReference>
<name>A0A6J7AVX1_9ZZZZ</name>
<sequence length="131" mass="14386">MDARADHVVDLQLGLDRCDDGVEIGQLILADVDHGEHRLVREQEHRLEQLALLGSELAAVHGHATLQGVDGGFERRHLVEDRLVARLGHAAPLVELLLGAVEVADGELDLEDAERIERIGRAGHVVVRERP</sequence>
<dbReference type="AlphaFoldDB" id="A0A6J7AVX1"/>